<gene>
    <name evidence="1" type="ORF">HUW48_19880</name>
</gene>
<reference evidence="1 2" key="2">
    <citation type="submission" date="2020-08" db="EMBL/GenBank/DDBJ databases">
        <title>Adhaeribacter dokdonensis sp. nov., isolated from the rhizosphere of Elymus tsukushiensis, a plant native to the Dokdo Islands, Republic of Korea.</title>
        <authorList>
            <person name="Ghim S.Y."/>
        </authorList>
    </citation>
    <scope>NUCLEOTIDE SEQUENCE [LARGE SCALE GENOMIC DNA]</scope>
    <source>
        <strain evidence="1 2">KUDC8001</strain>
    </source>
</reference>
<organism evidence="1 2">
    <name type="scientific">Adhaeribacter radiodurans</name>
    <dbReference type="NCBI Taxonomy" id="2745197"/>
    <lineage>
        <taxon>Bacteria</taxon>
        <taxon>Pseudomonadati</taxon>
        <taxon>Bacteroidota</taxon>
        <taxon>Cytophagia</taxon>
        <taxon>Cytophagales</taxon>
        <taxon>Hymenobacteraceae</taxon>
        <taxon>Adhaeribacter</taxon>
    </lineage>
</organism>
<evidence type="ECO:0000313" key="2">
    <source>
        <dbReference type="Proteomes" id="UP000514509"/>
    </source>
</evidence>
<accession>A0A7L7LBC5</accession>
<name>A0A7L7LBC5_9BACT</name>
<sequence>MTKQQEESFERVIDMLHSCEGLMQQLHEDIESLKQKPHMVGRFDMNNDTYHQFNAAWNQCCGNMARAANNLHFLRRDFEPETKHLAHWMEVLKNNPLIK</sequence>
<keyword evidence="2" id="KW-1185">Reference proteome</keyword>
<protein>
    <submittedName>
        <fullName evidence="1">Uncharacterized protein</fullName>
    </submittedName>
</protein>
<dbReference type="RefSeq" id="WP_182412605.1">
    <property type="nucleotide sequence ID" value="NZ_CP055153.1"/>
</dbReference>
<dbReference type="AlphaFoldDB" id="A0A7L7LBC5"/>
<proteinExistence type="predicted"/>
<reference evidence="1 2" key="1">
    <citation type="submission" date="2020-06" db="EMBL/GenBank/DDBJ databases">
        <authorList>
            <person name="Hwang Y.J."/>
        </authorList>
    </citation>
    <scope>NUCLEOTIDE SEQUENCE [LARGE SCALE GENOMIC DNA]</scope>
    <source>
        <strain evidence="1 2">KUDC8001</strain>
    </source>
</reference>
<dbReference type="EMBL" id="CP055153">
    <property type="protein sequence ID" value="QMU30148.1"/>
    <property type="molecule type" value="Genomic_DNA"/>
</dbReference>
<dbReference type="KEGG" id="add:HUW48_19880"/>
<dbReference type="Proteomes" id="UP000514509">
    <property type="component" value="Chromosome"/>
</dbReference>
<evidence type="ECO:0000313" key="1">
    <source>
        <dbReference type="EMBL" id="QMU30148.1"/>
    </source>
</evidence>